<comment type="caution">
    <text evidence="3">The sequence shown here is derived from an EMBL/GenBank/DDBJ whole genome shotgun (WGS) entry which is preliminary data.</text>
</comment>
<dbReference type="InterPro" id="IPR041698">
    <property type="entry name" value="Methyltransf_25"/>
</dbReference>
<dbReference type="InterPro" id="IPR029063">
    <property type="entry name" value="SAM-dependent_MTases_sf"/>
</dbReference>
<feature type="region of interest" description="Disordered" evidence="1">
    <location>
        <begin position="114"/>
        <end position="185"/>
    </location>
</feature>
<accession>A0A101Q7E5</accession>
<organism evidence="3 4">
    <name type="scientific">Streptomyces corchorusii</name>
    <name type="common">Streptomyces chibaensis</name>
    <dbReference type="NCBI Taxonomy" id="1903"/>
    <lineage>
        <taxon>Bacteria</taxon>
        <taxon>Bacillati</taxon>
        <taxon>Actinomycetota</taxon>
        <taxon>Actinomycetes</taxon>
        <taxon>Kitasatosporales</taxon>
        <taxon>Streptomycetaceae</taxon>
        <taxon>Streptomyces</taxon>
    </lineage>
</organism>
<keyword evidence="4" id="KW-1185">Reference proteome</keyword>
<gene>
    <name evidence="3" type="ORF">AQJ11_22285</name>
</gene>
<dbReference type="AlphaFoldDB" id="A0A101Q7E5"/>
<dbReference type="SUPFAM" id="SSF53335">
    <property type="entry name" value="S-adenosyl-L-methionine-dependent methyltransferases"/>
    <property type="match status" value="1"/>
</dbReference>
<reference evidence="3 4" key="1">
    <citation type="submission" date="2015-10" db="EMBL/GenBank/DDBJ databases">
        <title>Draft genome sequence of Streptomyces corchorusii DSM 40340, type strain for the species Streptomyces corchorusii.</title>
        <authorList>
            <person name="Ruckert C."/>
            <person name="Winkler A."/>
            <person name="Kalinowski J."/>
            <person name="Kampfer P."/>
            <person name="Glaeser S."/>
        </authorList>
    </citation>
    <scope>NUCLEOTIDE SEQUENCE [LARGE SCALE GENOMIC DNA]</scope>
    <source>
        <strain evidence="3 4">DSM 40340</strain>
    </source>
</reference>
<protein>
    <recommendedName>
        <fullName evidence="2">Methyltransferase domain-containing protein</fullName>
    </recommendedName>
</protein>
<evidence type="ECO:0000256" key="1">
    <source>
        <dbReference type="SAM" id="MobiDB-lite"/>
    </source>
</evidence>
<evidence type="ECO:0000313" key="4">
    <source>
        <dbReference type="Proteomes" id="UP000053398"/>
    </source>
</evidence>
<sequence length="185" mass="19402">MAGARVLDLGCGRAMTSAFPARGYGLQVTAAGLWVKPDEDAVRVAEAGVADRVLPVLAEAHDPPLAEASCHAVVSVDAYPYCGTNDRYLPTLTRLLEPGGRIGAVVPSVREEIAGAEPPEHRTAPWDPGLRASEFMAGPARDSVEPPTADRGACRGPPGHGTPYLAVRPRRASLRGRTPPAVSPR</sequence>
<dbReference type="Pfam" id="PF13649">
    <property type="entry name" value="Methyltransf_25"/>
    <property type="match status" value="1"/>
</dbReference>
<feature type="compositionally biased region" description="Basic and acidic residues" evidence="1">
    <location>
        <begin position="114"/>
        <end position="124"/>
    </location>
</feature>
<evidence type="ECO:0000313" key="3">
    <source>
        <dbReference type="EMBL" id="KUN24560.1"/>
    </source>
</evidence>
<dbReference type="EMBL" id="LMWP01000023">
    <property type="protein sequence ID" value="KUN24560.1"/>
    <property type="molecule type" value="Genomic_DNA"/>
</dbReference>
<dbReference type="Gene3D" id="3.40.50.150">
    <property type="entry name" value="Vaccinia Virus protein VP39"/>
    <property type="match status" value="1"/>
</dbReference>
<dbReference type="CDD" id="cd02440">
    <property type="entry name" value="AdoMet_MTases"/>
    <property type="match status" value="1"/>
</dbReference>
<name>A0A101Q7E5_STRCK</name>
<dbReference type="Proteomes" id="UP000053398">
    <property type="component" value="Unassembled WGS sequence"/>
</dbReference>
<evidence type="ECO:0000259" key="2">
    <source>
        <dbReference type="Pfam" id="PF13649"/>
    </source>
</evidence>
<proteinExistence type="predicted"/>
<dbReference type="GO" id="GO:0008168">
    <property type="term" value="F:methyltransferase activity"/>
    <property type="evidence" value="ECO:0007669"/>
    <property type="project" value="UniProtKB-ARBA"/>
</dbReference>
<feature type="domain" description="Methyltransferase" evidence="2">
    <location>
        <begin position="6"/>
        <end position="100"/>
    </location>
</feature>